<dbReference type="AlphaFoldDB" id="A0A0S4IR28"/>
<evidence type="ECO:0000313" key="6">
    <source>
        <dbReference type="EMBL" id="CUE66393.1"/>
    </source>
</evidence>
<dbReference type="InterPro" id="IPR050858">
    <property type="entry name" value="Mal-CoA-ACP_Trans/PKS_FabD"/>
</dbReference>
<dbReference type="Gene3D" id="3.90.25.70">
    <property type="match status" value="1"/>
</dbReference>
<dbReference type="InterPro" id="IPR001227">
    <property type="entry name" value="Ac_transferase_dom_sf"/>
</dbReference>
<dbReference type="InterPro" id="IPR014043">
    <property type="entry name" value="Acyl_transferase_dom"/>
</dbReference>
<keyword evidence="7" id="KW-1185">Reference proteome</keyword>
<keyword evidence="3" id="KW-0012">Acyltransferase</keyword>
<evidence type="ECO:0000259" key="5">
    <source>
        <dbReference type="Pfam" id="PF00698"/>
    </source>
</evidence>
<evidence type="ECO:0000256" key="3">
    <source>
        <dbReference type="ARBA" id="ARBA00023315"/>
    </source>
</evidence>
<feature type="domain" description="Malonyl-CoA:ACP transacylase (MAT)" evidence="5">
    <location>
        <begin position="11"/>
        <end position="267"/>
    </location>
</feature>
<keyword evidence="2 6" id="KW-0808">Transferase</keyword>
<organism evidence="6 7">
    <name type="scientific">Bodo saltans</name>
    <name type="common">Flagellated protozoan</name>
    <dbReference type="NCBI Taxonomy" id="75058"/>
    <lineage>
        <taxon>Eukaryota</taxon>
        <taxon>Discoba</taxon>
        <taxon>Euglenozoa</taxon>
        <taxon>Kinetoplastea</taxon>
        <taxon>Metakinetoplastina</taxon>
        <taxon>Eubodonida</taxon>
        <taxon>Bodonidae</taxon>
        <taxon>Bodo</taxon>
    </lineage>
</organism>
<dbReference type="SUPFAM" id="SSF52151">
    <property type="entry name" value="FabD/lysophospholipase-like"/>
    <property type="match status" value="2"/>
</dbReference>
<dbReference type="EC" id="2.3.1.39" evidence="1"/>
<evidence type="ECO:0000256" key="2">
    <source>
        <dbReference type="ARBA" id="ARBA00022679"/>
    </source>
</evidence>
<dbReference type="OMA" id="IGEIRHK"/>
<reference evidence="7" key="1">
    <citation type="submission" date="2015-09" db="EMBL/GenBank/DDBJ databases">
        <authorList>
            <consortium name="Pathogen Informatics"/>
        </authorList>
    </citation>
    <scope>NUCLEOTIDE SEQUENCE [LARGE SCALE GENOMIC DNA]</scope>
    <source>
        <strain evidence="7">Lake Konstanz</strain>
    </source>
</reference>
<dbReference type="Proteomes" id="UP000051952">
    <property type="component" value="Unassembled WGS sequence"/>
</dbReference>
<evidence type="ECO:0000256" key="4">
    <source>
        <dbReference type="ARBA" id="ARBA00048462"/>
    </source>
</evidence>
<accession>A0A0S4IR28</accession>
<dbReference type="VEuPathDB" id="TriTrypDB:BSAL_51175"/>
<evidence type="ECO:0000313" key="7">
    <source>
        <dbReference type="Proteomes" id="UP000051952"/>
    </source>
</evidence>
<gene>
    <name evidence="6" type="ORF">BSAL_51175</name>
</gene>
<comment type="catalytic activity">
    <reaction evidence="4">
        <text>holo-[ACP] + malonyl-CoA = malonyl-[ACP] + CoA</text>
        <dbReference type="Rhea" id="RHEA:41792"/>
        <dbReference type="Rhea" id="RHEA-COMP:9623"/>
        <dbReference type="Rhea" id="RHEA-COMP:9685"/>
        <dbReference type="ChEBI" id="CHEBI:57287"/>
        <dbReference type="ChEBI" id="CHEBI:57384"/>
        <dbReference type="ChEBI" id="CHEBI:64479"/>
        <dbReference type="ChEBI" id="CHEBI:78449"/>
        <dbReference type="EC" id="2.3.1.39"/>
    </reaction>
</comment>
<dbReference type="EMBL" id="CYKH01000057">
    <property type="protein sequence ID" value="CUE66393.1"/>
    <property type="molecule type" value="Genomic_DNA"/>
</dbReference>
<dbReference type="GO" id="GO:0004314">
    <property type="term" value="F:[acyl-carrier-protein] S-malonyltransferase activity"/>
    <property type="evidence" value="ECO:0007669"/>
    <property type="project" value="UniProtKB-EC"/>
</dbReference>
<dbReference type="PANTHER" id="PTHR42681:SF1">
    <property type="entry name" value="MALONYL-COA-ACYL CARRIER PROTEIN TRANSACYLASE, MITOCHONDRIAL"/>
    <property type="match status" value="1"/>
</dbReference>
<dbReference type="GO" id="GO:0006633">
    <property type="term" value="P:fatty acid biosynthetic process"/>
    <property type="evidence" value="ECO:0007669"/>
    <property type="project" value="TreeGrafter"/>
</dbReference>
<dbReference type="InterPro" id="IPR016035">
    <property type="entry name" value="Acyl_Trfase/lysoPLipase"/>
</dbReference>
<proteinExistence type="predicted"/>
<dbReference type="OrthoDB" id="4251012at2759"/>
<dbReference type="PANTHER" id="PTHR42681">
    <property type="entry name" value="MALONYL-COA-ACYL CARRIER PROTEIN TRANSACYLASE, MITOCHONDRIAL"/>
    <property type="match status" value="1"/>
</dbReference>
<name>A0A0S4IR28_BODSA</name>
<dbReference type="Gene3D" id="3.40.366.10">
    <property type="entry name" value="Malonyl-Coenzyme A Acyl Carrier Protein, domain 2"/>
    <property type="match status" value="1"/>
</dbReference>
<protein>
    <recommendedName>
        <fullName evidence="1">[acyl-carrier-protein] S-malonyltransferase</fullName>
        <ecNumber evidence="1">2.3.1.39</ecNumber>
    </recommendedName>
</protein>
<sequence>MSATATSRALLFCGQGSHKKGMAMDVIAKHGSSAARVFNTTSDTMMQSYHVHLGSLIKDAPVDMMIDKSALSHVSVNRPFGLANTALTGESSRDLVKVYDKQGLMNITAFAQAAMVSAQLALLEDAREFKTLAMDNVRCVAGHSLGEFTALSSLGVFPPDVLVDLVWRRGVFMQKAVDVYASVSRRHEFLMYACNPKRAQLDTLVSAEEQGNNKSEAERITAGDVFCVLVELVAQALQTTTSFVELVNVNVEGEQYVVAGDAVALAALGKVLDPQFRANVPTNAAGGVSMQQVVRHAVEAVRVDQADGITERPNLPPPPDFVPSSGKRYGKPNIFKRVLSGIDDGKTPALDRLTHLTLEDDGRSGLKRKSWYIPLTVATPFHSSLLRRTVDDLYPLLLQALPSDNVIEKVMNCSGALSGSGQDPRPSWVTNLTGTTFGTHAPFREEAADYLSAMNVGEVAHNGKFSIPTSQPQMLEVLKSSQSPRELIAVVLAGQAAHPVQWVNSMETMFSTVGVTAVTEIAPQPTLSEMVKRSGFLR</sequence>
<evidence type="ECO:0000256" key="1">
    <source>
        <dbReference type="ARBA" id="ARBA00013258"/>
    </source>
</evidence>
<dbReference type="Pfam" id="PF00698">
    <property type="entry name" value="Acyl_transf_1"/>
    <property type="match status" value="1"/>
</dbReference>